<protein>
    <submittedName>
        <fullName evidence="1">Uncharacterized protein</fullName>
    </submittedName>
</protein>
<keyword evidence="2" id="KW-1185">Reference proteome</keyword>
<proteinExistence type="predicted"/>
<evidence type="ECO:0000313" key="1">
    <source>
        <dbReference type="EMBL" id="KAK6328870.1"/>
    </source>
</evidence>
<accession>A0AAN8MQF9</accession>
<organism evidence="1 2">
    <name type="scientific">Coregonus suidteri</name>
    <dbReference type="NCBI Taxonomy" id="861788"/>
    <lineage>
        <taxon>Eukaryota</taxon>
        <taxon>Metazoa</taxon>
        <taxon>Chordata</taxon>
        <taxon>Craniata</taxon>
        <taxon>Vertebrata</taxon>
        <taxon>Euteleostomi</taxon>
        <taxon>Actinopterygii</taxon>
        <taxon>Neopterygii</taxon>
        <taxon>Teleostei</taxon>
        <taxon>Protacanthopterygii</taxon>
        <taxon>Salmoniformes</taxon>
        <taxon>Salmonidae</taxon>
        <taxon>Coregoninae</taxon>
        <taxon>Coregonus</taxon>
    </lineage>
</organism>
<sequence>MNIILPEPSPNPCLVVGGCRATIGSATAPPPTHPRRPLCPLDYSASPFESVNKY</sequence>
<gene>
    <name evidence="1" type="ORF">J4Q44_G00008480</name>
</gene>
<dbReference type="EMBL" id="JAGTTL010000001">
    <property type="protein sequence ID" value="KAK6328870.1"/>
    <property type="molecule type" value="Genomic_DNA"/>
</dbReference>
<feature type="non-terminal residue" evidence="1">
    <location>
        <position position="54"/>
    </location>
</feature>
<dbReference type="Proteomes" id="UP001356427">
    <property type="component" value="Unassembled WGS sequence"/>
</dbReference>
<comment type="caution">
    <text evidence="1">The sequence shown here is derived from an EMBL/GenBank/DDBJ whole genome shotgun (WGS) entry which is preliminary data.</text>
</comment>
<reference evidence="1 2" key="1">
    <citation type="submission" date="2021-04" db="EMBL/GenBank/DDBJ databases">
        <authorList>
            <person name="De Guttry C."/>
            <person name="Zahm M."/>
            <person name="Klopp C."/>
            <person name="Cabau C."/>
            <person name="Louis A."/>
            <person name="Berthelot C."/>
            <person name="Parey E."/>
            <person name="Roest Crollius H."/>
            <person name="Montfort J."/>
            <person name="Robinson-Rechavi M."/>
            <person name="Bucao C."/>
            <person name="Bouchez O."/>
            <person name="Gislard M."/>
            <person name="Lluch J."/>
            <person name="Milhes M."/>
            <person name="Lampietro C."/>
            <person name="Lopez Roques C."/>
            <person name="Donnadieu C."/>
            <person name="Braasch I."/>
            <person name="Desvignes T."/>
            <person name="Postlethwait J."/>
            <person name="Bobe J."/>
            <person name="Wedekind C."/>
            <person name="Guiguen Y."/>
        </authorList>
    </citation>
    <scope>NUCLEOTIDE SEQUENCE [LARGE SCALE GENOMIC DNA]</scope>
    <source>
        <strain evidence="1">Cs_M1</strain>
        <tissue evidence="1">Blood</tissue>
    </source>
</reference>
<name>A0AAN8MQF9_9TELE</name>
<evidence type="ECO:0000313" key="2">
    <source>
        <dbReference type="Proteomes" id="UP001356427"/>
    </source>
</evidence>
<dbReference type="AlphaFoldDB" id="A0AAN8MQF9"/>